<evidence type="ECO:0000313" key="7">
    <source>
        <dbReference type="Proteomes" id="UP000315949"/>
    </source>
</evidence>
<dbReference type="Proteomes" id="UP000315949">
    <property type="component" value="Unassembled WGS sequence"/>
</dbReference>
<keyword evidence="5" id="KW-0576">Peroxisome</keyword>
<name>A0A5C5TUP3_9GAMM</name>
<evidence type="ECO:0000256" key="5">
    <source>
        <dbReference type="ARBA" id="ARBA00023140"/>
    </source>
</evidence>
<protein>
    <submittedName>
        <fullName evidence="6">NAD(P)-dependent oxidoreductase</fullName>
    </submittedName>
</protein>
<keyword evidence="3" id="KW-0521">NADP</keyword>
<comment type="subcellular location">
    <subcellularLocation>
        <location evidence="1">Peroxisome</location>
    </subcellularLocation>
</comment>
<dbReference type="InterPro" id="IPR051935">
    <property type="entry name" value="HSDL2"/>
</dbReference>
<gene>
    <name evidence="6" type="ORF">FQY79_14675</name>
</gene>
<dbReference type="FunFam" id="3.40.50.720:FF:000301">
    <property type="entry name" value="Hydroxysteroid dehydrogenase like 2"/>
    <property type="match status" value="1"/>
</dbReference>
<evidence type="ECO:0000256" key="4">
    <source>
        <dbReference type="ARBA" id="ARBA00023002"/>
    </source>
</evidence>
<keyword evidence="4" id="KW-0560">Oxidoreductase</keyword>
<dbReference type="Pfam" id="PF00106">
    <property type="entry name" value="adh_short"/>
    <property type="match status" value="1"/>
</dbReference>
<dbReference type="SUPFAM" id="SSF51735">
    <property type="entry name" value="NAD(P)-binding Rossmann-fold domains"/>
    <property type="match status" value="1"/>
</dbReference>
<dbReference type="GO" id="GO:0016491">
    <property type="term" value="F:oxidoreductase activity"/>
    <property type="evidence" value="ECO:0007669"/>
    <property type="project" value="UniProtKB-KW"/>
</dbReference>
<dbReference type="Gene3D" id="3.40.50.720">
    <property type="entry name" value="NAD(P)-binding Rossmann-like Domain"/>
    <property type="match status" value="1"/>
</dbReference>
<dbReference type="InterPro" id="IPR036291">
    <property type="entry name" value="NAD(P)-bd_dom_sf"/>
</dbReference>
<proteinExistence type="inferred from homology"/>
<accession>A0A5C5TUP3</accession>
<keyword evidence="7" id="KW-1185">Reference proteome</keyword>
<dbReference type="OrthoDB" id="9810935at2"/>
<comment type="similarity">
    <text evidence="2">Belongs to the short-chain dehydrogenases/reductases (SDR) family.</text>
</comment>
<sequence>MSTLSGKTLFITGASRGIGLAIALRAARDGANVAIAAKSAVPNPKLPGTIHTAAEAVEAAGGRALALRCDIREEEQVRAAVAKTVETFGGIDILVNNASAIWLRGTLDTPIRRFDLMQQVNARGTFLCAQACLPHLLQAPNPHILTLAPPPSLDPKWWAPHTGYTLAKMGMSFVTLGLAAEFADRGIAINALWPRTLIATDALNMIPGVSPDNGRRPEIVADAAHAVLVRPAAGFTGRFLVDDEVLAEAGITDLSRYAVDPAGPLLPDLFLD</sequence>
<dbReference type="NCBIfam" id="NF006133">
    <property type="entry name" value="PRK08278.1"/>
    <property type="match status" value="1"/>
</dbReference>
<dbReference type="PRINTS" id="PR00081">
    <property type="entry name" value="GDHRDH"/>
</dbReference>
<dbReference type="PANTHER" id="PTHR42808">
    <property type="entry name" value="HYDROXYSTEROID DEHYDROGENASE-LIKE PROTEIN 2"/>
    <property type="match status" value="1"/>
</dbReference>
<reference evidence="6 7" key="1">
    <citation type="submission" date="2019-07" db="EMBL/GenBank/DDBJ databases">
        <title>Luteimonas sp. YD-1 nov., isolated from acidic soil.</title>
        <authorList>
            <person name="Zhou J."/>
        </authorList>
    </citation>
    <scope>NUCLEOTIDE SEQUENCE [LARGE SCALE GENOMIC DNA]</scope>
    <source>
        <strain evidence="6 7">YD-1</strain>
    </source>
</reference>
<dbReference type="PANTHER" id="PTHR42808:SF3">
    <property type="entry name" value="HYDROXYSTEROID DEHYDROGENASE-LIKE PROTEIN 2"/>
    <property type="match status" value="1"/>
</dbReference>
<evidence type="ECO:0000256" key="2">
    <source>
        <dbReference type="ARBA" id="ARBA00006484"/>
    </source>
</evidence>
<evidence type="ECO:0000256" key="1">
    <source>
        <dbReference type="ARBA" id="ARBA00004275"/>
    </source>
</evidence>
<dbReference type="AlphaFoldDB" id="A0A5C5TUP3"/>
<dbReference type="InterPro" id="IPR002347">
    <property type="entry name" value="SDR_fam"/>
</dbReference>
<dbReference type="EMBL" id="VOHE01000011">
    <property type="protein sequence ID" value="TWT16992.1"/>
    <property type="molecule type" value="Genomic_DNA"/>
</dbReference>
<evidence type="ECO:0000256" key="3">
    <source>
        <dbReference type="ARBA" id="ARBA00022857"/>
    </source>
</evidence>
<organism evidence="6 7">
    <name type="scientific">Luteimonas wenzhouensis</name>
    <dbReference type="NCBI Taxonomy" id="2599615"/>
    <lineage>
        <taxon>Bacteria</taxon>
        <taxon>Pseudomonadati</taxon>
        <taxon>Pseudomonadota</taxon>
        <taxon>Gammaproteobacteria</taxon>
        <taxon>Lysobacterales</taxon>
        <taxon>Lysobacteraceae</taxon>
        <taxon>Luteimonas</taxon>
    </lineage>
</organism>
<evidence type="ECO:0000313" key="6">
    <source>
        <dbReference type="EMBL" id="TWT16992.1"/>
    </source>
</evidence>
<dbReference type="RefSeq" id="WP_146313635.1">
    <property type="nucleotide sequence ID" value="NZ_VOHE01000011.1"/>
</dbReference>
<comment type="caution">
    <text evidence="6">The sequence shown here is derived from an EMBL/GenBank/DDBJ whole genome shotgun (WGS) entry which is preliminary data.</text>
</comment>